<name>A0A6S6TVV4_9BACT</name>
<keyword evidence="2" id="KW-1133">Transmembrane helix</keyword>
<evidence type="ECO:0000313" key="3">
    <source>
        <dbReference type="EMBL" id="CAA6820353.1"/>
    </source>
</evidence>
<feature type="transmembrane region" description="Helical" evidence="2">
    <location>
        <begin position="6"/>
        <end position="28"/>
    </location>
</feature>
<dbReference type="NCBIfam" id="TIGR01300">
    <property type="entry name" value="CPA3_mnhG_phaG"/>
    <property type="match status" value="1"/>
</dbReference>
<feature type="transmembrane region" description="Helical" evidence="2">
    <location>
        <begin position="66"/>
        <end position="85"/>
    </location>
</feature>
<dbReference type="InterPro" id="IPR005133">
    <property type="entry name" value="PhaG_MnhG_YufB"/>
</dbReference>
<dbReference type="GO" id="GO:0015385">
    <property type="term" value="F:sodium:proton antiporter activity"/>
    <property type="evidence" value="ECO:0007669"/>
    <property type="project" value="TreeGrafter"/>
</dbReference>
<evidence type="ECO:0000256" key="1">
    <source>
        <dbReference type="SAM" id="MobiDB-lite"/>
    </source>
</evidence>
<gene>
    <name evidence="3" type="ORF">HELGO_WM648</name>
</gene>
<feature type="region of interest" description="Disordered" evidence="1">
    <location>
        <begin position="99"/>
        <end position="131"/>
    </location>
</feature>
<feature type="transmembrane region" description="Helical" evidence="2">
    <location>
        <begin position="35"/>
        <end position="54"/>
    </location>
</feature>
<reference evidence="3" key="1">
    <citation type="submission" date="2020-01" db="EMBL/GenBank/DDBJ databases">
        <authorList>
            <person name="Meier V. D."/>
            <person name="Meier V D."/>
        </authorList>
    </citation>
    <scope>NUCLEOTIDE SEQUENCE</scope>
    <source>
        <strain evidence="3">HLG_WM_MAG_01</strain>
    </source>
</reference>
<keyword evidence="2" id="KW-0812">Transmembrane</keyword>
<sequence length="131" mass="13942">MIIDLLSDICLLVGGILTLTGAVGLLRFPDFFTRLHAASVTETLAAMLLIIGIMLDTGWTLDSAKLMLLIFIMIIANPTITHALCRAAANGGTTPEMETCNPLSNATETALESSQSSEEKTETEISGKESK</sequence>
<feature type="compositionally biased region" description="Basic and acidic residues" evidence="1">
    <location>
        <begin position="117"/>
        <end position="131"/>
    </location>
</feature>
<dbReference type="PANTHER" id="PTHR34703:SF1">
    <property type="entry name" value="ANTIPORTER SUBUNIT MNHG2-RELATED"/>
    <property type="match status" value="1"/>
</dbReference>
<dbReference type="AlphaFoldDB" id="A0A6S6TVV4"/>
<feature type="compositionally biased region" description="Polar residues" evidence="1">
    <location>
        <begin position="101"/>
        <end position="111"/>
    </location>
</feature>
<protein>
    <submittedName>
        <fullName evidence="3">Sodium:proton antiporter</fullName>
    </submittedName>
</protein>
<dbReference type="PANTHER" id="PTHR34703">
    <property type="entry name" value="ANTIPORTER SUBUNIT MNHG2-RELATED"/>
    <property type="match status" value="1"/>
</dbReference>
<dbReference type="Pfam" id="PF03334">
    <property type="entry name" value="PhaG_MnhG_YufB"/>
    <property type="match status" value="1"/>
</dbReference>
<accession>A0A6S6TVV4</accession>
<dbReference type="EMBL" id="CACVAS010000107">
    <property type="protein sequence ID" value="CAA6820353.1"/>
    <property type="molecule type" value="Genomic_DNA"/>
</dbReference>
<keyword evidence="2" id="KW-0472">Membrane</keyword>
<evidence type="ECO:0000256" key="2">
    <source>
        <dbReference type="SAM" id="Phobius"/>
    </source>
</evidence>
<proteinExistence type="predicted"/>
<organism evidence="3">
    <name type="scientific">uncultured Sulfurovum sp</name>
    <dbReference type="NCBI Taxonomy" id="269237"/>
    <lineage>
        <taxon>Bacteria</taxon>
        <taxon>Pseudomonadati</taxon>
        <taxon>Campylobacterota</taxon>
        <taxon>Epsilonproteobacteria</taxon>
        <taxon>Campylobacterales</taxon>
        <taxon>Sulfurovaceae</taxon>
        <taxon>Sulfurovum</taxon>
        <taxon>environmental samples</taxon>
    </lineage>
</organism>